<gene>
    <name evidence="2" type="primary">g6761</name>
    <name evidence="2" type="ORF">VP750_LOCUS5787</name>
</gene>
<accession>A0ABP1G105</accession>
<dbReference type="PANTHER" id="PTHR34009">
    <property type="entry name" value="PROTEIN STAR"/>
    <property type="match status" value="1"/>
</dbReference>
<comment type="caution">
    <text evidence="2">The sequence shown here is derived from an EMBL/GenBank/DDBJ whole genome shotgun (WGS) entry which is preliminary data.</text>
</comment>
<dbReference type="SUPFAM" id="SSF53335">
    <property type="entry name" value="S-adenosyl-L-methionine-dependent methyltransferases"/>
    <property type="match status" value="1"/>
</dbReference>
<feature type="domain" description="Methyltransferase FkbM" evidence="1">
    <location>
        <begin position="50"/>
        <end position="221"/>
    </location>
</feature>
<reference evidence="2 3" key="1">
    <citation type="submission" date="2024-06" db="EMBL/GenBank/DDBJ databases">
        <authorList>
            <person name="Kraege A."/>
            <person name="Thomma B."/>
        </authorList>
    </citation>
    <scope>NUCLEOTIDE SEQUENCE [LARGE SCALE GENOMIC DNA]</scope>
</reference>
<sequence>MANSKFSTGLLHRKSDVSAPLLTSYGQSNEDLFAEAHFFHNLHNGTFLELGALDGNLYSNTKLFEDQRGWRGVLVEPNREEFEKIPAYRPEAIAVHAAICAQSRNVHFVSRRTHKRTSESAGGLGGIWEFMAESFQKRWYGTDILPEDAEVVPCVSLGSILRTFGLSQIDFFSLDVEGAELEVLRTLDLSALHFNVIAIEQDGQNPIKDQAVREYLLADNYDLYDAHISDDTYALAGSRNDWFVNKRFRPSKATA</sequence>
<name>A0ABP1G105_9CHLO</name>
<dbReference type="EMBL" id="CAXHTA020000010">
    <property type="protein sequence ID" value="CAL5224128.1"/>
    <property type="molecule type" value="Genomic_DNA"/>
</dbReference>
<dbReference type="Proteomes" id="UP001497392">
    <property type="component" value="Unassembled WGS sequence"/>
</dbReference>
<dbReference type="InterPro" id="IPR053202">
    <property type="entry name" value="EGF_Rcpt_Signaling_Reg"/>
</dbReference>
<evidence type="ECO:0000259" key="1">
    <source>
        <dbReference type="Pfam" id="PF05050"/>
    </source>
</evidence>
<dbReference type="PANTHER" id="PTHR34009:SF2">
    <property type="entry name" value="PROTEIN STAR"/>
    <property type="match status" value="1"/>
</dbReference>
<dbReference type="InterPro" id="IPR006342">
    <property type="entry name" value="FkbM_mtfrase"/>
</dbReference>
<proteinExistence type="predicted"/>
<evidence type="ECO:0000313" key="2">
    <source>
        <dbReference type="EMBL" id="CAL5224128.1"/>
    </source>
</evidence>
<dbReference type="InterPro" id="IPR029063">
    <property type="entry name" value="SAM-dependent_MTases_sf"/>
</dbReference>
<protein>
    <submittedName>
        <fullName evidence="2">G6761 protein</fullName>
    </submittedName>
</protein>
<keyword evidence="3" id="KW-1185">Reference proteome</keyword>
<dbReference type="Gene3D" id="3.40.50.150">
    <property type="entry name" value="Vaccinia Virus protein VP39"/>
    <property type="match status" value="1"/>
</dbReference>
<evidence type="ECO:0000313" key="3">
    <source>
        <dbReference type="Proteomes" id="UP001497392"/>
    </source>
</evidence>
<dbReference type="NCBIfam" id="TIGR01444">
    <property type="entry name" value="fkbM_fam"/>
    <property type="match status" value="1"/>
</dbReference>
<organism evidence="2 3">
    <name type="scientific">Coccomyxa viridis</name>
    <dbReference type="NCBI Taxonomy" id="1274662"/>
    <lineage>
        <taxon>Eukaryota</taxon>
        <taxon>Viridiplantae</taxon>
        <taxon>Chlorophyta</taxon>
        <taxon>core chlorophytes</taxon>
        <taxon>Trebouxiophyceae</taxon>
        <taxon>Trebouxiophyceae incertae sedis</taxon>
        <taxon>Coccomyxaceae</taxon>
        <taxon>Coccomyxa</taxon>
    </lineage>
</organism>
<dbReference type="Pfam" id="PF05050">
    <property type="entry name" value="Methyltransf_21"/>
    <property type="match status" value="1"/>
</dbReference>